<evidence type="ECO:0000313" key="2">
    <source>
        <dbReference type="EMBL" id="OLF08992.1"/>
    </source>
</evidence>
<evidence type="ECO:0000256" key="1">
    <source>
        <dbReference type="SAM" id="MobiDB-lite"/>
    </source>
</evidence>
<evidence type="ECO:0000313" key="3">
    <source>
        <dbReference type="Proteomes" id="UP000185696"/>
    </source>
</evidence>
<dbReference type="Proteomes" id="UP000185696">
    <property type="component" value="Unassembled WGS sequence"/>
</dbReference>
<dbReference type="RefSeq" id="WP_075134583.1">
    <property type="nucleotide sequence ID" value="NZ_MSIF01000010.1"/>
</dbReference>
<dbReference type="AlphaFoldDB" id="A0A7Z0WKU6"/>
<proteinExistence type="predicted"/>
<organism evidence="2 3">
    <name type="scientific">Actinophytocola xinjiangensis</name>
    <dbReference type="NCBI Taxonomy" id="485602"/>
    <lineage>
        <taxon>Bacteria</taxon>
        <taxon>Bacillati</taxon>
        <taxon>Actinomycetota</taxon>
        <taxon>Actinomycetes</taxon>
        <taxon>Pseudonocardiales</taxon>
        <taxon>Pseudonocardiaceae</taxon>
    </lineage>
</organism>
<dbReference type="EMBL" id="MSIF01000010">
    <property type="protein sequence ID" value="OLF08992.1"/>
    <property type="molecule type" value="Genomic_DNA"/>
</dbReference>
<comment type="caution">
    <text evidence="2">The sequence shown here is derived from an EMBL/GenBank/DDBJ whole genome shotgun (WGS) entry which is preliminary data.</text>
</comment>
<accession>A0A7Z0WKU6</accession>
<keyword evidence="3" id="KW-1185">Reference proteome</keyword>
<sequence length="78" mass="8061">MNQTKSAGGHARLLPHGRRLGGGALCPPRRPGLFGDHRRGSWAEAAEVTIGECQSTGMNSEPPTGHGVWLAGGSVFVG</sequence>
<gene>
    <name evidence="2" type="ORF">BLA60_20570</name>
</gene>
<name>A0A7Z0WKU6_9PSEU</name>
<reference evidence="2 3" key="1">
    <citation type="submission" date="2016-12" db="EMBL/GenBank/DDBJ databases">
        <title>The draft genome sequence of Actinophytocola xinjiangensis.</title>
        <authorList>
            <person name="Wang W."/>
            <person name="Yuan L."/>
        </authorList>
    </citation>
    <scope>NUCLEOTIDE SEQUENCE [LARGE SCALE GENOMIC DNA]</scope>
    <source>
        <strain evidence="2 3">CGMCC 4.4663</strain>
    </source>
</reference>
<feature type="region of interest" description="Disordered" evidence="1">
    <location>
        <begin position="1"/>
        <end position="37"/>
    </location>
</feature>
<feature type="region of interest" description="Disordered" evidence="1">
    <location>
        <begin position="55"/>
        <end position="78"/>
    </location>
</feature>
<protein>
    <submittedName>
        <fullName evidence="2">Uncharacterized protein</fullName>
    </submittedName>
</protein>